<dbReference type="InterPro" id="IPR024072">
    <property type="entry name" value="DHFR-like_dom_sf"/>
</dbReference>
<keyword evidence="11" id="KW-0418">Kinase</keyword>
<accession>A0A809RJX2</accession>
<evidence type="ECO:0000256" key="7">
    <source>
        <dbReference type="ARBA" id="ARBA00025067"/>
    </source>
</evidence>
<proteinExistence type="inferred from homology"/>
<keyword evidence="6 8" id="KW-0560">Oxidoreductase</keyword>
<dbReference type="EMBL" id="AP021857">
    <property type="protein sequence ID" value="BBO19732.1"/>
    <property type="molecule type" value="Genomic_DNA"/>
</dbReference>
<dbReference type="EC" id="1.5.1.3" evidence="3 8"/>
<dbReference type="Proteomes" id="UP000662914">
    <property type="component" value="Chromosome"/>
</dbReference>
<dbReference type="GO" id="GO:0004146">
    <property type="term" value="F:dihydrofolate reductase activity"/>
    <property type="evidence" value="ECO:0007669"/>
    <property type="project" value="UniProtKB-EC"/>
</dbReference>
<dbReference type="GO" id="GO:0046655">
    <property type="term" value="P:folic acid metabolic process"/>
    <property type="evidence" value="ECO:0007669"/>
    <property type="project" value="TreeGrafter"/>
</dbReference>
<dbReference type="UniPathway" id="UPA00077">
    <property type="reaction ID" value="UER00158"/>
</dbReference>
<dbReference type="KEGG" id="ddz:DSYM_04310"/>
<reference evidence="11" key="1">
    <citation type="journal article" name="DNA Res.">
        <title>The physiological potential of anammox bacteria as revealed by their core genome structure.</title>
        <authorList>
            <person name="Okubo T."/>
            <person name="Toyoda A."/>
            <person name="Fukuhara K."/>
            <person name="Uchiyama I."/>
            <person name="Harigaya Y."/>
            <person name="Kuroiwa M."/>
            <person name="Suzuki T."/>
            <person name="Murakami Y."/>
            <person name="Suwa Y."/>
            <person name="Takami H."/>
        </authorList>
    </citation>
    <scope>NUCLEOTIDE SEQUENCE</scope>
    <source>
        <strain evidence="11">317325-3</strain>
    </source>
</reference>
<organism evidence="11 12">
    <name type="scientific">Candidatus Desulfobacillus denitrificans</name>
    <dbReference type="NCBI Taxonomy" id="2608985"/>
    <lineage>
        <taxon>Bacteria</taxon>
        <taxon>Pseudomonadati</taxon>
        <taxon>Pseudomonadota</taxon>
        <taxon>Betaproteobacteria</taxon>
        <taxon>Candidatus Desulfobacillus</taxon>
    </lineage>
</organism>
<evidence type="ECO:0000259" key="10">
    <source>
        <dbReference type="PROSITE" id="PS51330"/>
    </source>
</evidence>
<evidence type="ECO:0000256" key="6">
    <source>
        <dbReference type="ARBA" id="ARBA00023002"/>
    </source>
</evidence>
<comment type="similarity">
    <text evidence="2 8 9">Belongs to the dihydrofolate reductase family.</text>
</comment>
<dbReference type="InterPro" id="IPR017925">
    <property type="entry name" value="DHFR_CS"/>
</dbReference>
<comment type="pathway">
    <text evidence="1 8">Cofactor biosynthesis; tetrahydrofolate biosynthesis; 5,6,7,8-tetrahydrofolate from 7,8-dihydrofolate: step 1/1.</text>
</comment>
<evidence type="ECO:0000256" key="9">
    <source>
        <dbReference type="RuleBase" id="RU004474"/>
    </source>
</evidence>
<comment type="function">
    <text evidence="7 8">Key enzyme in folate metabolism. Catalyzes an essential reaction for de novo glycine and purine synthesis, and for DNA precursor synthesis.</text>
</comment>
<dbReference type="PIRSF" id="PIRSF000194">
    <property type="entry name" value="DHFR"/>
    <property type="match status" value="1"/>
</dbReference>
<dbReference type="GO" id="GO:0070401">
    <property type="term" value="F:NADP+ binding"/>
    <property type="evidence" value="ECO:0007669"/>
    <property type="project" value="UniProtKB-ARBA"/>
</dbReference>
<dbReference type="AlphaFoldDB" id="A0A809RJX2"/>
<comment type="catalytic activity">
    <reaction evidence="8">
        <text>(6S)-5,6,7,8-tetrahydrofolate + NADP(+) = 7,8-dihydrofolate + NADPH + H(+)</text>
        <dbReference type="Rhea" id="RHEA:15009"/>
        <dbReference type="ChEBI" id="CHEBI:15378"/>
        <dbReference type="ChEBI" id="CHEBI:57451"/>
        <dbReference type="ChEBI" id="CHEBI:57453"/>
        <dbReference type="ChEBI" id="CHEBI:57783"/>
        <dbReference type="ChEBI" id="CHEBI:58349"/>
        <dbReference type="EC" id="1.5.1.3"/>
    </reaction>
</comment>
<name>A0A809RJX2_9PROT</name>
<dbReference type="InterPro" id="IPR001796">
    <property type="entry name" value="DHFR_dom"/>
</dbReference>
<evidence type="ECO:0000256" key="4">
    <source>
        <dbReference type="ARBA" id="ARBA00022563"/>
    </source>
</evidence>
<evidence type="ECO:0000256" key="1">
    <source>
        <dbReference type="ARBA" id="ARBA00004903"/>
    </source>
</evidence>
<evidence type="ECO:0000313" key="12">
    <source>
        <dbReference type="Proteomes" id="UP000662914"/>
    </source>
</evidence>
<evidence type="ECO:0000256" key="3">
    <source>
        <dbReference type="ARBA" id="ARBA00012856"/>
    </source>
</evidence>
<dbReference type="FunFam" id="3.40.430.10:FF:000001">
    <property type="entry name" value="Dihydrofolate reductase"/>
    <property type="match status" value="1"/>
</dbReference>
<evidence type="ECO:0000256" key="8">
    <source>
        <dbReference type="PIRNR" id="PIRNR000194"/>
    </source>
</evidence>
<keyword evidence="5 8" id="KW-0521">NADP</keyword>
<keyword evidence="4 8" id="KW-0554">One-carbon metabolism</keyword>
<dbReference type="PROSITE" id="PS51330">
    <property type="entry name" value="DHFR_2"/>
    <property type="match status" value="1"/>
</dbReference>
<keyword evidence="11" id="KW-0808">Transferase</keyword>
<dbReference type="PRINTS" id="PR00070">
    <property type="entry name" value="DHFR"/>
</dbReference>
<gene>
    <name evidence="11" type="ORF">DSYM_04310</name>
</gene>
<dbReference type="InterPro" id="IPR012259">
    <property type="entry name" value="DHFR"/>
</dbReference>
<protein>
    <recommendedName>
        <fullName evidence="3 8">Dihydrofolate reductase</fullName>
        <ecNumber evidence="3 8">1.5.1.3</ecNumber>
    </recommendedName>
</protein>
<feature type="domain" description="DHFR" evidence="10">
    <location>
        <begin position="8"/>
        <end position="165"/>
    </location>
</feature>
<dbReference type="SUPFAM" id="SSF53597">
    <property type="entry name" value="Dihydrofolate reductase-like"/>
    <property type="match status" value="1"/>
</dbReference>
<dbReference type="GO" id="GO:0016301">
    <property type="term" value="F:kinase activity"/>
    <property type="evidence" value="ECO:0007669"/>
    <property type="project" value="UniProtKB-KW"/>
</dbReference>
<dbReference type="Gene3D" id="3.40.430.10">
    <property type="entry name" value="Dihydrofolate Reductase, subunit A"/>
    <property type="match status" value="1"/>
</dbReference>
<sequence>MQDDRKPRVSLIAAVASNGVIGSDNALPWRLPEDLKRFKALTLGHPVIMGRKTYESIGRPLPGRRNIVISRTAGYAAEGCEVAGSFGAALAACRTGSDEIFVIGGAQIYAEALPLARRLYLTEIHRDYAGDARFPSFDRQRWRETSRERSRTADGLAFDFAIYDRDWNRNPC</sequence>
<evidence type="ECO:0000313" key="11">
    <source>
        <dbReference type="EMBL" id="BBO19732.1"/>
    </source>
</evidence>
<dbReference type="PANTHER" id="PTHR48069">
    <property type="entry name" value="DIHYDROFOLATE REDUCTASE"/>
    <property type="match status" value="1"/>
</dbReference>
<dbReference type="GO" id="GO:0005829">
    <property type="term" value="C:cytosol"/>
    <property type="evidence" value="ECO:0007669"/>
    <property type="project" value="TreeGrafter"/>
</dbReference>
<dbReference type="PANTHER" id="PTHR48069:SF3">
    <property type="entry name" value="DIHYDROFOLATE REDUCTASE"/>
    <property type="match status" value="1"/>
</dbReference>
<dbReference type="PROSITE" id="PS00075">
    <property type="entry name" value="DHFR_1"/>
    <property type="match status" value="1"/>
</dbReference>
<dbReference type="CDD" id="cd00209">
    <property type="entry name" value="DHFR"/>
    <property type="match status" value="1"/>
</dbReference>
<dbReference type="GO" id="GO:0006730">
    <property type="term" value="P:one-carbon metabolic process"/>
    <property type="evidence" value="ECO:0007669"/>
    <property type="project" value="UniProtKB-KW"/>
</dbReference>
<dbReference type="Pfam" id="PF00186">
    <property type="entry name" value="DHFR_1"/>
    <property type="match status" value="1"/>
</dbReference>
<dbReference type="GO" id="GO:0046452">
    <property type="term" value="P:dihydrofolate metabolic process"/>
    <property type="evidence" value="ECO:0007669"/>
    <property type="project" value="TreeGrafter"/>
</dbReference>
<dbReference type="GO" id="GO:0046654">
    <property type="term" value="P:tetrahydrofolate biosynthetic process"/>
    <property type="evidence" value="ECO:0007669"/>
    <property type="project" value="UniProtKB-UniPathway"/>
</dbReference>
<evidence type="ECO:0000256" key="5">
    <source>
        <dbReference type="ARBA" id="ARBA00022857"/>
    </source>
</evidence>
<evidence type="ECO:0000256" key="2">
    <source>
        <dbReference type="ARBA" id="ARBA00009539"/>
    </source>
</evidence>